<dbReference type="PANTHER" id="PTHR47590:SF1">
    <property type="entry name" value="F-BOX_KELCH-REPEAT PROTEIN SKIP25"/>
    <property type="match status" value="1"/>
</dbReference>
<dbReference type="SUPFAM" id="SSF117281">
    <property type="entry name" value="Kelch motif"/>
    <property type="match status" value="1"/>
</dbReference>
<name>A0AAP0RHI9_LIQFO</name>
<feature type="region of interest" description="Disordered" evidence="1">
    <location>
        <begin position="1"/>
        <end position="40"/>
    </location>
</feature>
<dbReference type="SUPFAM" id="SSF81383">
    <property type="entry name" value="F-box domain"/>
    <property type="match status" value="1"/>
</dbReference>
<dbReference type="Gene3D" id="2.120.10.80">
    <property type="entry name" value="Kelch-type beta propeller"/>
    <property type="match status" value="1"/>
</dbReference>
<proteinExistence type="predicted"/>
<reference evidence="2 3" key="1">
    <citation type="journal article" date="2024" name="Plant J.">
        <title>Genome sequences and population genomics reveal climatic adaptation and genomic divergence between two closely related sweetgum species.</title>
        <authorList>
            <person name="Xu W.Q."/>
            <person name="Ren C.Q."/>
            <person name="Zhang X.Y."/>
            <person name="Comes H.P."/>
            <person name="Liu X.H."/>
            <person name="Li Y.G."/>
            <person name="Kettle C.J."/>
            <person name="Jalonen R."/>
            <person name="Gaisberger H."/>
            <person name="Ma Y.Z."/>
            <person name="Qiu Y.X."/>
        </authorList>
    </citation>
    <scope>NUCLEOTIDE SEQUENCE [LARGE SCALE GENOMIC DNA]</scope>
    <source>
        <strain evidence="2">Hangzhou</strain>
    </source>
</reference>
<comment type="caution">
    <text evidence="2">The sequence shown here is derived from an EMBL/GenBank/DDBJ whole genome shotgun (WGS) entry which is preliminary data.</text>
</comment>
<accession>A0AAP0RHI9</accession>
<dbReference type="InterPro" id="IPR036047">
    <property type="entry name" value="F-box-like_dom_sf"/>
</dbReference>
<dbReference type="Proteomes" id="UP001415857">
    <property type="component" value="Unassembled WGS sequence"/>
</dbReference>
<sequence>MPNAITPATTSADPTTRSATKRRKRTGRRHHQHQQQPLLPGLPDHIAQLCLSSLPPSLLYSVCSSWRRLIYSPSFPPFLSIYALFSSSKTLQNHTTSIEFSSFDPISSKWHRLPPPPHDPPLRLLLRHPSFISRNLPIQTVAVSGQLILLAATTHHFLPALSRPLVFNPLSQKWAFGPQLAAPRRWCAAGASRGAVYVASGIGSQYSIDVARSVEKWDLQNNNNIYWKWEWQKMRMLKDGRFSRDAIDAVGCRGKLYMVNVKGDAAKEGVVYDVENDSWEEMPEGLIAGWRGPAAAMDEEVMYVVDEAKGALRRYDPERDGWEEIIESERLKGAEQIAAGGGRVCVVCGGGITVIDLVASPPRIWVVDSPPGFQPVAVHILPRMNGPDHGEKEPRTG</sequence>
<protein>
    <recommendedName>
        <fullName evidence="4">F-box/kelch-repeat protein SKIP25</fullName>
    </recommendedName>
</protein>
<feature type="compositionally biased region" description="Basic residues" evidence="1">
    <location>
        <begin position="19"/>
        <end position="33"/>
    </location>
</feature>
<evidence type="ECO:0000256" key="1">
    <source>
        <dbReference type="SAM" id="MobiDB-lite"/>
    </source>
</evidence>
<feature type="compositionally biased region" description="Polar residues" evidence="1">
    <location>
        <begin position="1"/>
        <end position="18"/>
    </location>
</feature>
<dbReference type="InterPro" id="IPR015915">
    <property type="entry name" value="Kelch-typ_b-propeller"/>
</dbReference>
<gene>
    <name evidence="2" type="ORF">L1049_006771</name>
</gene>
<dbReference type="AlphaFoldDB" id="A0AAP0RHI9"/>
<dbReference type="PANTHER" id="PTHR47590">
    <property type="entry name" value="F-BOX/KELCH-REPEAT PROTEIN SKIP25"/>
    <property type="match status" value="1"/>
</dbReference>
<evidence type="ECO:0000313" key="2">
    <source>
        <dbReference type="EMBL" id="KAK9277232.1"/>
    </source>
</evidence>
<dbReference type="EMBL" id="JBBPBK010000010">
    <property type="protein sequence ID" value="KAK9277232.1"/>
    <property type="molecule type" value="Genomic_DNA"/>
</dbReference>
<evidence type="ECO:0000313" key="3">
    <source>
        <dbReference type="Proteomes" id="UP001415857"/>
    </source>
</evidence>
<organism evidence="2 3">
    <name type="scientific">Liquidambar formosana</name>
    <name type="common">Formosan gum</name>
    <dbReference type="NCBI Taxonomy" id="63359"/>
    <lineage>
        <taxon>Eukaryota</taxon>
        <taxon>Viridiplantae</taxon>
        <taxon>Streptophyta</taxon>
        <taxon>Embryophyta</taxon>
        <taxon>Tracheophyta</taxon>
        <taxon>Spermatophyta</taxon>
        <taxon>Magnoliopsida</taxon>
        <taxon>eudicotyledons</taxon>
        <taxon>Gunneridae</taxon>
        <taxon>Pentapetalae</taxon>
        <taxon>Saxifragales</taxon>
        <taxon>Altingiaceae</taxon>
        <taxon>Liquidambar</taxon>
    </lineage>
</organism>
<evidence type="ECO:0008006" key="4">
    <source>
        <dbReference type="Google" id="ProtNLM"/>
    </source>
</evidence>
<keyword evidence="3" id="KW-1185">Reference proteome</keyword>